<keyword evidence="7" id="KW-1185">Reference proteome</keyword>
<feature type="domain" description="Ribosome maturation factor RimP N-terminal" evidence="5">
    <location>
        <begin position="14"/>
        <end position="88"/>
    </location>
</feature>
<evidence type="ECO:0000313" key="7">
    <source>
        <dbReference type="Proteomes" id="UP001529338"/>
    </source>
</evidence>
<protein>
    <recommendedName>
        <fullName evidence="3">Ribosome maturation factor RimP</fullName>
    </recommendedName>
</protein>
<dbReference type="Pfam" id="PF02576">
    <property type="entry name" value="RimP_N"/>
    <property type="match status" value="1"/>
</dbReference>
<name>A0ABT7SIU2_9CELL</name>
<gene>
    <name evidence="3 6" type="primary">rimP</name>
    <name evidence="6" type="ORF">QRT04_14300</name>
</gene>
<evidence type="ECO:0000256" key="2">
    <source>
        <dbReference type="ARBA" id="ARBA00022517"/>
    </source>
</evidence>
<dbReference type="InterPro" id="IPR003728">
    <property type="entry name" value="Ribosome_maturation_RimP"/>
</dbReference>
<comment type="similarity">
    <text evidence="3">Belongs to the RimP family.</text>
</comment>
<organism evidence="6 7">
    <name type="scientific">Cellulomonas alba</name>
    <dbReference type="NCBI Taxonomy" id="3053467"/>
    <lineage>
        <taxon>Bacteria</taxon>
        <taxon>Bacillati</taxon>
        <taxon>Actinomycetota</taxon>
        <taxon>Actinomycetes</taxon>
        <taxon>Micrococcales</taxon>
        <taxon>Cellulomonadaceae</taxon>
        <taxon>Cellulomonas</taxon>
    </lineage>
</organism>
<dbReference type="SUPFAM" id="SSF75420">
    <property type="entry name" value="YhbC-like, N-terminal domain"/>
    <property type="match status" value="1"/>
</dbReference>
<reference evidence="6 7" key="1">
    <citation type="submission" date="2023-06" db="EMBL/GenBank/DDBJ databases">
        <title>Cellulomonas sp. MW4 Whole genome sequence.</title>
        <authorList>
            <person name="Park S."/>
        </authorList>
    </citation>
    <scope>NUCLEOTIDE SEQUENCE [LARGE SCALE GENOMIC DNA]</scope>
    <source>
        <strain evidence="6 7">MW4</strain>
    </source>
</reference>
<sequence>MAAPAPAQRVREVVEPATASVGLLLEDVEVVRAGARSVVRVVVDLPEDADGELDLDRVADATRAVSDALDANDVVPGHYTLEVSSPGVSRALTQRRHFVRAVGRSVTLRLADGGTLAGRLTDVERDGDAGAVLVVVPVTPGLKGRPPKVGEPVRLALDAVRDGHVEVDLSGLGTADDDDDAGADAGREG</sequence>
<keyword evidence="2 3" id="KW-0690">Ribosome biogenesis</keyword>
<dbReference type="PANTHER" id="PTHR33867">
    <property type="entry name" value="RIBOSOME MATURATION FACTOR RIMP"/>
    <property type="match status" value="1"/>
</dbReference>
<dbReference type="InterPro" id="IPR028989">
    <property type="entry name" value="RimP_N"/>
</dbReference>
<dbReference type="Proteomes" id="UP001529338">
    <property type="component" value="Unassembled WGS sequence"/>
</dbReference>
<keyword evidence="1 3" id="KW-0963">Cytoplasm</keyword>
<evidence type="ECO:0000256" key="4">
    <source>
        <dbReference type="SAM" id="MobiDB-lite"/>
    </source>
</evidence>
<evidence type="ECO:0000256" key="1">
    <source>
        <dbReference type="ARBA" id="ARBA00022490"/>
    </source>
</evidence>
<comment type="caution">
    <text evidence="6">The sequence shown here is derived from an EMBL/GenBank/DDBJ whole genome shotgun (WGS) entry which is preliminary data.</text>
</comment>
<comment type="function">
    <text evidence="3">Required for maturation of 30S ribosomal subunits.</text>
</comment>
<evidence type="ECO:0000256" key="3">
    <source>
        <dbReference type="HAMAP-Rule" id="MF_01077"/>
    </source>
</evidence>
<dbReference type="EMBL" id="JAUCGQ010000002">
    <property type="protein sequence ID" value="MDM7856105.1"/>
    <property type="molecule type" value="Genomic_DNA"/>
</dbReference>
<dbReference type="HAMAP" id="MF_01077">
    <property type="entry name" value="RimP"/>
    <property type="match status" value="1"/>
</dbReference>
<evidence type="ECO:0000313" key="6">
    <source>
        <dbReference type="EMBL" id="MDM7856105.1"/>
    </source>
</evidence>
<dbReference type="PANTHER" id="PTHR33867:SF1">
    <property type="entry name" value="RIBOSOME MATURATION FACTOR RIMP"/>
    <property type="match status" value="1"/>
</dbReference>
<comment type="subcellular location">
    <subcellularLocation>
        <location evidence="3">Cytoplasm</location>
    </subcellularLocation>
</comment>
<dbReference type="Gene3D" id="3.30.300.70">
    <property type="entry name" value="RimP-like superfamily, N-terminal"/>
    <property type="match status" value="1"/>
</dbReference>
<evidence type="ECO:0000259" key="5">
    <source>
        <dbReference type="Pfam" id="PF02576"/>
    </source>
</evidence>
<proteinExistence type="inferred from homology"/>
<dbReference type="InterPro" id="IPR035956">
    <property type="entry name" value="RimP_N_sf"/>
</dbReference>
<feature type="region of interest" description="Disordered" evidence="4">
    <location>
        <begin position="168"/>
        <end position="189"/>
    </location>
</feature>
<dbReference type="RefSeq" id="WP_289456179.1">
    <property type="nucleotide sequence ID" value="NZ_JAUCGQ010000002.1"/>
</dbReference>
<accession>A0ABT7SIU2</accession>